<accession>A0AAX4NGV8</accession>
<sequence length="294" mass="32198">MDILFKKVLIIIVSAAVVAPTAFVLYHYMSVSDQASDPLAYIPSNSTLVAGINYNGTKMYAFYESGTPSIMIENAQSLLDLNTSSIAGVSNSSNTSSLTSGLGIGFSTWGIVHGFQIYRIKINETRFGAINSKFPSFMEGYLKDLESNLSLNLYAYNPYGFSFVVGSLNSLNNSINAYAGGENFVSRSAYLSSLSNLSFYISGSNHTLFRSVTGNVTMNSTQVYFNMASESKGLHDIYNISRQWVNLTNFSAVWNTPLQLEIKLGIGMGSKGNILQLFNLTGMNQSYFATYQDN</sequence>
<keyword evidence="1" id="KW-0812">Transmembrane</keyword>
<dbReference type="EMBL" id="CP133772">
    <property type="protein sequence ID" value="WYY00022.1"/>
    <property type="molecule type" value="Genomic_DNA"/>
</dbReference>
<dbReference type="Proteomes" id="UP001451606">
    <property type="component" value="Chromosome"/>
</dbReference>
<protein>
    <submittedName>
        <fullName evidence="2">Uncharacterized protein</fullName>
    </submittedName>
</protein>
<keyword evidence="3" id="KW-1185">Reference proteome</keyword>
<dbReference type="AlphaFoldDB" id="A0AAX4NGV8"/>
<gene>
    <name evidence="2" type="ORF">OXIME_000574</name>
</gene>
<evidence type="ECO:0000256" key="1">
    <source>
        <dbReference type="SAM" id="Phobius"/>
    </source>
</evidence>
<dbReference type="RefSeq" id="WP_393971978.1">
    <property type="nucleotide sequence ID" value="NZ_CP133772.1"/>
</dbReference>
<reference evidence="2 3" key="1">
    <citation type="submission" date="2023-09" db="EMBL/GenBank/DDBJ databases">
        <authorList>
            <person name="Golyshina O.V."/>
            <person name="Lunev E.A."/>
            <person name="Bargiela R."/>
            <person name="Gaines M.C."/>
            <person name="Daum B."/>
            <person name="Bale N.J."/>
            <person name="Koenen M."/>
            <person name="Sinninghe Damst J.S."/>
            <person name="Yakimov M."/>
            <person name="Golyshin P.N."/>
        </authorList>
    </citation>
    <scope>NUCLEOTIDE SEQUENCE [LARGE SCALE GENOMIC DNA]</scope>
    <source>
        <strain evidence="2 3">M1</strain>
    </source>
</reference>
<keyword evidence="1" id="KW-1133">Transmembrane helix</keyword>
<evidence type="ECO:0000313" key="2">
    <source>
        <dbReference type="EMBL" id="WYY00022.1"/>
    </source>
</evidence>
<dbReference type="KEGG" id="omr:OXIME_000574"/>
<dbReference type="GeneID" id="95967303"/>
<keyword evidence="1" id="KW-0472">Membrane</keyword>
<name>A0AAX4NGV8_9ARCH</name>
<proteinExistence type="predicted"/>
<organism evidence="2 3">
    <name type="scientific">Oxyplasma meridianum</name>
    <dbReference type="NCBI Taxonomy" id="3073602"/>
    <lineage>
        <taxon>Archaea</taxon>
        <taxon>Methanobacteriati</taxon>
        <taxon>Thermoplasmatota</taxon>
        <taxon>Thermoplasmata</taxon>
        <taxon>Thermoplasmatales</taxon>
        <taxon>Thermoplasmataceae</taxon>
        <taxon>Oxyplasma</taxon>
    </lineage>
</organism>
<feature type="transmembrane region" description="Helical" evidence="1">
    <location>
        <begin position="7"/>
        <end position="29"/>
    </location>
</feature>
<evidence type="ECO:0000313" key="3">
    <source>
        <dbReference type="Proteomes" id="UP001451606"/>
    </source>
</evidence>